<evidence type="ECO:0000313" key="2">
    <source>
        <dbReference type="EMBL" id="QEX37764.1"/>
    </source>
</evidence>
<feature type="transmembrane region" description="Helical" evidence="1">
    <location>
        <begin position="15"/>
        <end position="34"/>
    </location>
</feature>
<dbReference type="GeneID" id="58091043"/>
<proteinExistence type="predicted"/>
<keyword evidence="1" id="KW-0472">Membrane</keyword>
<keyword evidence="1" id="KW-1133">Transmembrane helix</keyword>
<dbReference type="RefSeq" id="WP_002478496.1">
    <property type="nucleotide sequence ID" value="NZ_AP021848.1"/>
</dbReference>
<reference evidence="3 4" key="1">
    <citation type="journal article" date="2019" name="Sci. Transl. Med.">
        <title>Quorum sensing between bacterial species on the skin protects against epidermal injury in atopic dermatitis.</title>
        <authorList>
            <person name="Williams M.R."/>
        </authorList>
    </citation>
    <scope>NUCLEOTIDE SEQUENCE [LARGE SCALE GENOMIC DNA]</scope>
    <source>
        <strain evidence="3 4">E7</strain>
    </source>
</reference>
<dbReference type="Pfam" id="PF05908">
    <property type="entry name" value="Gamma_PGA_hydro"/>
    <property type="match status" value="1"/>
</dbReference>
<evidence type="ECO:0000313" key="5">
    <source>
        <dbReference type="Proteomes" id="UP000325462"/>
    </source>
</evidence>
<sequence length="280" mass="31942">MSPQKAKQRTNNKKIFLFVMILITIICVCLAIFYHRTTAELHHGVFNRGELAQLAPDKVPVPDVRRPDYFKSMTQLFAHTKEGRDWKKEVIHTKSDAIIIAPHGGNIEKGTTELSRLVARKNHYNFYSFIALRHHAERLHVTSAHYNDPQLLKMLQKQEYAVAIHGAKGNHPIVYIGGLDTPLKLAIQKQLIKSHFVVKPAPTYLGGELTGNFVNKDLKHAGVQLELTTALRKSFFVNDNFNHIAKDKHQDFTKRMYVFADAIDRAIDEIEHKKSTSDSD</sequence>
<dbReference type="InterPro" id="IPR038128">
    <property type="entry name" value="Gamma_PGA_hydro_sf"/>
</dbReference>
<name>A0A292DID2_STALU</name>
<accession>A0A292DID2</accession>
<dbReference type="Proteomes" id="UP000325462">
    <property type="component" value="Chromosome"/>
</dbReference>
<keyword evidence="1" id="KW-0812">Transmembrane</keyword>
<reference evidence="2 5" key="2">
    <citation type="submission" date="2019-07" db="EMBL/GenBank/DDBJ databases">
        <title>Comparative genome analysis of staphylococcus lugdunensis shows clonal complex-dependent diversity of the putative virulence factor, ess/type vii locus.</title>
        <authorList>
            <person name="Lebeurre J."/>
            <person name="Dahyot S."/>
            <person name="Diene S."/>
            <person name="Paulay A."/>
            <person name="Aubourg M."/>
            <person name="Argemi X."/>
            <person name="Giard J.-C."/>
            <person name="Tournier I."/>
            <person name="Francois P."/>
            <person name="Pestel-Caron M."/>
        </authorList>
    </citation>
    <scope>NUCLEOTIDE SEQUENCE [LARGE SCALE GENOMIC DNA]</scope>
    <source>
        <strain evidence="2 5">SL13</strain>
    </source>
</reference>
<evidence type="ECO:0000256" key="1">
    <source>
        <dbReference type="SAM" id="Phobius"/>
    </source>
</evidence>
<evidence type="ECO:0000313" key="3">
    <source>
        <dbReference type="EMBL" id="TBW73710.1"/>
    </source>
</evidence>
<protein>
    <recommendedName>
        <fullName evidence="6">Phage-related replication protein</fullName>
    </recommendedName>
</protein>
<gene>
    <name evidence="3" type="ORF">EQ812_02575</name>
    <name evidence="2" type="ORF">FO454_02065</name>
</gene>
<dbReference type="AlphaFoldDB" id="A0A292DID2"/>
<evidence type="ECO:0000313" key="4">
    <source>
        <dbReference type="Proteomes" id="UP000293637"/>
    </source>
</evidence>
<dbReference type="OMA" id="YIGGRDE"/>
<dbReference type="InterPro" id="IPR008585">
    <property type="entry name" value="Gamma_PGA_hydro"/>
</dbReference>
<keyword evidence="5" id="KW-1185">Reference proteome</keyword>
<organism evidence="3 4">
    <name type="scientific">Staphylococcus lugdunensis</name>
    <dbReference type="NCBI Taxonomy" id="28035"/>
    <lineage>
        <taxon>Bacteria</taxon>
        <taxon>Bacillati</taxon>
        <taxon>Bacillota</taxon>
        <taxon>Bacilli</taxon>
        <taxon>Bacillales</taxon>
        <taxon>Staphylococcaceae</taxon>
        <taxon>Staphylococcus</taxon>
    </lineage>
</organism>
<dbReference type="EMBL" id="SCHB01000001">
    <property type="protein sequence ID" value="TBW73710.1"/>
    <property type="molecule type" value="Genomic_DNA"/>
</dbReference>
<dbReference type="Proteomes" id="UP000293637">
    <property type="component" value="Unassembled WGS sequence"/>
</dbReference>
<evidence type="ECO:0008006" key="6">
    <source>
        <dbReference type="Google" id="ProtNLM"/>
    </source>
</evidence>
<dbReference type="Gene3D" id="3.40.630.100">
    <property type="entry name" value="Poly-gamma-glutamate hydrolase, zinc-binding motif"/>
    <property type="match status" value="1"/>
</dbReference>
<dbReference type="EMBL" id="CP041722">
    <property type="protein sequence ID" value="QEX37764.1"/>
    <property type="molecule type" value="Genomic_DNA"/>
</dbReference>